<name>A0A935M9C4_9MICO</name>
<reference evidence="3 4" key="1">
    <citation type="submission" date="2020-10" db="EMBL/GenBank/DDBJ databases">
        <title>Connecting structure to function with the recovery of over 1000 high-quality activated sludge metagenome-assembled genomes encoding full-length rRNA genes using long-read sequencing.</title>
        <authorList>
            <person name="Singleton C.M."/>
            <person name="Petriglieri F."/>
            <person name="Kristensen J.M."/>
            <person name="Kirkegaard R.H."/>
            <person name="Michaelsen T.Y."/>
            <person name="Andersen M.H."/>
            <person name="Karst S.M."/>
            <person name="Dueholm M.S."/>
            <person name="Nielsen P.H."/>
            <person name="Albertsen M."/>
        </authorList>
    </citation>
    <scope>NUCLEOTIDE SEQUENCE [LARGE SCALE GENOMIC DNA]</scope>
    <source>
        <strain evidence="3">Ega_18-Q3-R5-49_MAXAC.001</strain>
    </source>
</reference>
<dbReference type="InterPro" id="IPR002591">
    <property type="entry name" value="Phosphodiest/P_Trfase"/>
</dbReference>
<dbReference type="EMBL" id="JADJIB010000002">
    <property type="protein sequence ID" value="MBK7272578.1"/>
    <property type="molecule type" value="Genomic_DNA"/>
</dbReference>
<dbReference type="SUPFAM" id="SSF53649">
    <property type="entry name" value="Alkaline phosphatase-like"/>
    <property type="match status" value="1"/>
</dbReference>
<feature type="transmembrane region" description="Helical" evidence="2">
    <location>
        <begin position="12"/>
        <end position="34"/>
    </location>
</feature>
<protein>
    <submittedName>
        <fullName evidence="3">Alkaline phosphatase family protein</fullName>
    </submittedName>
</protein>
<organism evidence="3 4">
    <name type="scientific">Candidatus Phosphoribacter hodrii</name>
    <dbReference type="NCBI Taxonomy" id="2953743"/>
    <lineage>
        <taxon>Bacteria</taxon>
        <taxon>Bacillati</taxon>
        <taxon>Actinomycetota</taxon>
        <taxon>Actinomycetes</taxon>
        <taxon>Micrococcales</taxon>
        <taxon>Dermatophilaceae</taxon>
        <taxon>Candidatus Phosphoribacter</taxon>
    </lineage>
</organism>
<dbReference type="InterPro" id="IPR017850">
    <property type="entry name" value="Alkaline_phosphatase_core_sf"/>
</dbReference>
<evidence type="ECO:0000256" key="1">
    <source>
        <dbReference type="SAM" id="MobiDB-lite"/>
    </source>
</evidence>
<keyword evidence="2" id="KW-0812">Transmembrane</keyword>
<feature type="region of interest" description="Disordered" evidence="1">
    <location>
        <begin position="697"/>
        <end position="716"/>
    </location>
</feature>
<dbReference type="Gene3D" id="3.40.720.10">
    <property type="entry name" value="Alkaline Phosphatase, subunit A"/>
    <property type="match status" value="1"/>
</dbReference>
<sequence length="716" mass="75947">MNRAPSRTWNSTRVVEALITAGAAVFGLGLGVFLVTGRTMALLEGGIATLVLLLNEAVSRPLLRGLARRGSAVLAVVLGLLSQLVAITLVVALGIRASAGLSFGVGLSLPQAATILAIDAVVISGAQWLVSSNDAEYVLGYVSRRRRRRTTGAGSGLVIVQLDGLGVQVFERALAAGQMPTVARWLHDGTHRLTPWWVPIPSTTPASQAAILFGDDTQIPSFRFWDRATGRLLVTNRPGDAEVIESGFDGRSGLLAGGGTAISTAFTGGADNSYLVFSRALKPGGLGSGDAFVPLFSSPFLLPRTVMLTVGEVIKELYQSRRQRIRQVQPRIARRFSFVVLRGLTNVFLRTMNLTIIADKIYDGAPVIFVDFVDYDEIAHHAGPERPESMRSLEGLDGILAALERVIADTPTHYEIVIWSDHGQSLGSTFEQLNGFTLGQRVDQLMDDAAGGSTVVESSTGDEWGPINTLITATVNAMRRGPKSGSGAKELVLGPDRPARTAGRSSDATPDDGSVPAVIVVGGGNLGTIWFPRLSTRPTLAQIEQHWPALVTGLLATPGVGVVMASAGGDACVVLAADGVRWIGGDRDGQIEGLDPMRAYDSRGIADLHRLTRLPRCADLVLLSTVDEAGMIHAFEGQVGSHGGLGGPQNQALFISPTALPLDDDLLIAAGDAGERPSFYGAVPIHQQLQRWRTRLAEQQGAQQGDSDEQARVWPS</sequence>
<accession>A0A935M9C4</accession>
<evidence type="ECO:0000313" key="3">
    <source>
        <dbReference type="EMBL" id="MBK7272578.1"/>
    </source>
</evidence>
<feature type="region of interest" description="Disordered" evidence="1">
    <location>
        <begin position="479"/>
        <end position="515"/>
    </location>
</feature>
<comment type="caution">
    <text evidence="3">The sequence shown here is derived from an EMBL/GenBank/DDBJ whole genome shotgun (WGS) entry which is preliminary data.</text>
</comment>
<gene>
    <name evidence="3" type="ORF">IPI13_05230</name>
</gene>
<dbReference type="Pfam" id="PF01663">
    <property type="entry name" value="Phosphodiest"/>
    <property type="match status" value="1"/>
</dbReference>
<feature type="transmembrane region" description="Helical" evidence="2">
    <location>
        <begin position="40"/>
        <end position="58"/>
    </location>
</feature>
<evidence type="ECO:0000256" key="2">
    <source>
        <dbReference type="SAM" id="Phobius"/>
    </source>
</evidence>
<dbReference type="AlphaFoldDB" id="A0A935M9C4"/>
<evidence type="ECO:0000313" key="4">
    <source>
        <dbReference type="Proteomes" id="UP000726105"/>
    </source>
</evidence>
<dbReference type="Proteomes" id="UP000726105">
    <property type="component" value="Unassembled WGS sequence"/>
</dbReference>
<feature type="transmembrane region" description="Helical" evidence="2">
    <location>
        <begin position="70"/>
        <end position="95"/>
    </location>
</feature>
<keyword evidence="2" id="KW-1133">Transmembrane helix</keyword>
<proteinExistence type="predicted"/>
<keyword evidence="2" id="KW-0472">Membrane</keyword>